<proteinExistence type="predicted"/>
<organism evidence="1">
    <name type="scientific">Anguilla anguilla</name>
    <name type="common">European freshwater eel</name>
    <name type="synonym">Muraena anguilla</name>
    <dbReference type="NCBI Taxonomy" id="7936"/>
    <lineage>
        <taxon>Eukaryota</taxon>
        <taxon>Metazoa</taxon>
        <taxon>Chordata</taxon>
        <taxon>Craniata</taxon>
        <taxon>Vertebrata</taxon>
        <taxon>Euteleostomi</taxon>
        <taxon>Actinopterygii</taxon>
        <taxon>Neopterygii</taxon>
        <taxon>Teleostei</taxon>
        <taxon>Anguilliformes</taxon>
        <taxon>Anguillidae</taxon>
        <taxon>Anguilla</taxon>
    </lineage>
</organism>
<dbReference type="AlphaFoldDB" id="A0A0E9RJX1"/>
<reference evidence="1" key="1">
    <citation type="submission" date="2014-11" db="EMBL/GenBank/DDBJ databases">
        <authorList>
            <person name="Amaro Gonzalez C."/>
        </authorList>
    </citation>
    <scope>NUCLEOTIDE SEQUENCE</scope>
</reference>
<protein>
    <submittedName>
        <fullName evidence="1">Uncharacterized protein</fullName>
    </submittedName>
</protein>
<name>A0A0E9RJX1_ANGAN</name>
<reference evidence="1" key="2">
    <citation type="journal article" date="2015" name="Fish Shellfish Immunol.">
        <title>Early steps in the European eel (Anguilla anguilla)-Vibrio vulnificus interaction in the gills: Role of the RtxA13 toxin.</title>
        <authorList>
            <person name="Callol A."/>
            <person name="Pajuelo D."/>
            <person name="Ebbesson L."/>
            <person name="Teles M."/>
            <person name="MacKenzie S."/>
            <person name="Amaro C."/>
        </authorList>
    </citation>
    <scope>NUCLEOTIDE SEQUENCE</scope>
</reference>
<accession>A0A0E9RJX1</accession>
<dbReference type="EMBL" id="GBXM01079847">
    <property type="protein sequence ID" value="JAH28730.1"/>
    <property type="molecule type" value="Transcribed_RNA"/>
</dbReference>
<sequence>MRDFTLPWALLFMPSMQTKIKMPMNAS</sequence>
<evidence type="ECO:0000313" key="1">
    <source>
        <dbReference type="EMBL" id="JAH28730.1"/>
    </source>
</evidence>